<feature type="domain" description="Cadherin" evidence="6">
    <location>
        <begin position="3410"/>
        <end position="3516"/>
    </location>
</feature>
<reference evidence="8" key="1">
    <citation type="submission" date="2025-08" db="UniProtKB">
        <authorList>
            <consortium name="RefSeq"/>
        </authorList>
    </citation>
    <scope>IDENTIFICATION</scope>
</reference>
<dbReference type="CDD" id="cd11304">
    <property type="entry name" value="Cadherin_repeat"/>
    <property type="match status" value="44"/>
</dbReference>
<feature type="domain" description="Cadherin" evidence="6">
    <location>
        <begin position="3732"/>
        <end position="3840"/>
    </location>
</feature>
<feature type="domain" description="Cadherin" evidence="6">
    <location>
        <begin position="2924"/>
        <end position="3021"/>
    </location>
</feature>
<feature type="domain" description="Cadherin" evidence="6">
    <location>
        <begin position="3950"/>
        <end position="4061"/>
    </location>
</feature>
<dbReference type="Proteomes" id="UP000694888">
    <property type="component" value="Unplaced"/>
</dbReference>
<feature type="domain" description="Cadherin" evidence="6">
    <location>
        <begin position="2101"/>
        <end position="2206"/>
    </location>
</feature>
<feature type="domain" description="Cadherin" evidence="6">
    <location>
        <begin position="3626"/>
        <end position="3731"/>
    </location>
</feature>
<feature type="domain" description="Cadherin" evidence="6">
    <location>
        <begin position="4494"/>
        <end position="4595"/>
    </location>
</feature>
<feature type="domain" description="Cadherin" evidence="6">
    <location>
        <begin position="4803"/>
        <end position="4904"/>
    </location>
</feature>
<evidence type="ECO:0000256" key="1">
    <source>
        <dbReference type="ARBA" id="ARBA00004370"/>
    </source>
</evidence>
<keyword evidence="2" id="KW-0677">Repeat</keyword>
<dbReference type="PRINTS" id="PR00205">
    <property type="entry name" value="CADHERIN"/>
</dbReference>
<dbReference type="InterPro" id="IPR015919">
    <property type="entry name" value="Cadherin-like_sf"/>
</dbReference>
<dbReference type="SUPFAM" id="SSF49313">
    <property type="entry name" value="Cadherin-like"/>
    <property type="match status" value="46"/>
</dbReference>
<feature type="domain" description="Cadherin" evidence="6">
    <location>
        <begin position="993"/>
        <end position="1101"/>
    </location>
</feature>
<evidence type="ECO:0000313" key="7">
    <source>
        <dbReference type="Proteomes" id="UP000694888"/>
    </source>
</evidence>
<feature type="non-terminal residue" evidence="8">
    <location>
        <position position="1"/>
    </location>
</feature>
<feature type="domain" description="Cadherin" evidence="6">
    <location>
        <begin position="1538"/>
        <end position="1648"/>
    </location>
</feature>
<feature type="domain" description="Cadherin" evidence="6">
    <location>
        <begin position="5216"/>
        <end position="5324"/>
    </location>
</feature>
<name>A0ABM1VWP9_APLCA</name>
<feature type="domain" description="Cadherin" evidence="6">
    <location>
        <begin position="4388"/>
        <end position="4484"/>
    </location>
</feature>
<sequence>SSTFLSSSELDLNPLAYRALIGINGVLAPNLAQSVQLQLIQNNAVISPSEYFLTEDNFDGINVRLKKELDRDGPTSSTQDDFVSVTYGLICTDTNGVQTTYQLTIFLDDINDNAPIFVNTPIIFSAPEGQTDVIVGTVSAVDADQAGNPNSQVTYFLDSLSDSDTFVVNLQSGVITARVPLDYEQQRQYLIPVVARDTARNRLSSTATVTVNVLDIQDNVPLFVRTNYVETVPENEANILVATVQATDADSVPNIEYILSGFEAQPFEVTPNGQIFTTANLDYEADTEYVFFVTTVDGQRSSLASASATITVSVLVSPMFVTVLLFKKMVLHCRISAHLVFQGSFDSELFYLFLSFQDRHDNNSPNIILSRSDFLFCLSFQDRNDNAPDLILSRTEITLEETAPVGSTLAVADATDGDPPNTLNSRIAFNIVNVSPQSGNELYIVDPNGGEIFLVKPFSTDTSKAERYEVTIAATDFGTPPLSGTAVLVINVLRNQQLPFFPLQDYSATIPQTLSIDSFVVEVEATDLDTQPPYNQLQYEMIGDGIAPNFFKLTNSLTPVVVVSRALTSDDDLTYTVRIVATDGGGASATATALITVNRNLNDPVFIAQNQTVNVVENFPLAISIASAPARDLDILAPHNQIDYTITGDILSLFYFSVDDSGVITLKRSLTDSTANQFVISIQAEDRGIPTTRTSPTNAFVFVNVQRNDFQPIFFNASYETTIPETVGTDFTVINVLASDSDVNSEFNQIRYKAIGDDTATDFFAVNPVSGTITTRQSLVLENFDYYNLRVVAADNGSPARSATVVVRINILRNFFAPVFVGDPYFGNVQETQPFGIDIVGVSATDADNQAPHNTVYYVLTGDTKALEFFQVNEVTGQVSVKKALTTDVDKTSPYRLLVEARDRGTPQLVSDSTALVLINVVRNQNAPEFINLPYVRSISESVQPGDSIFEVTATDADSQILVQALDSGVPPLSDLATVTIVVNRNLNTPVFVSTVYNVVILETQALGDTIETVRATDADIVSPNNVVSYKGVGTQIALQYFFINSVTGAVSVRSPLTQDNNIQYQLTVQAVDQGVPAPLIASPSAQVNITVIRNQFSPVFQNTPYQRTVLQGSNVGTSVFQVTATDDDLREPYNRVTYSIVTDETGSNFFSINPDTGVIFLQASIFNDVSSSYRVFVQAADGGNPVRSSYAVVTLDVNRNLATPFWVSPSAPSFTDSVTVLETIDFSRLIYVASASDTDVVVRKFYLLGSHSVMSRDMTFIFTLSDDGDIQPGYTDMNPYEEGLTVCINLIVRFVLDNYNVIKTRPFQAPYNQVSYSIVGEGKSPNYFTIDSDSGQIRLRSSLLQDTDVNYSILIRVEDKGANVAAQTATVIVNVLRNLNTPQFLSVPYARTVQENFPDGTSIFRATAVDADQQVSLLLFIKKYFPQSTICVAYRLLYSLSTWCYRLSLCFQKIMHFSSQGTFEQVSYEIIGDEAAPVFFDIEPGTGIVRVRQSLASASDSVYVRIRAFDNGQPVPRTNTTVLVVSILRNLNRPLIAPLLYQETIPDSTPLGTNITTIFASDADVAPPHNLIRFSARGSTAAATDFFFVDSVTGAVFVKQGLTLDNNQNSFYELFVTATDLGSPPLSSPEEATVQITVTRNRNTPQFFNTPFITTIPETETPGNTIFQVDVIDADVVVPFNQVTLTAIGDDSARNYFSINNAGEVQVISDLRSDTLSSYTLRLEAKDGGSPAASATALVTINVLRNLFAPEFVNTSYTARIFETQGLGSAILRVQAFDQDTRSPQNITRYSILDDGLNNQGEEYFFVDSVSGSVFLRSSLLNDPVKRTVYTFNVLATDLGTPPRSSQSVARVTINVIRNQNPPQFTNEPYGRNVNQTLAIGSSVFQVSTVDADNSAPYNVVNYDLIGDGDSQLFFGINSVSGLISLSQSIVSQRQEVYSLRVRARDGGSPRLSSTAVVTVTVNRNLNTPVFGRVSYETTIRETQAPGTVVQFGIPITASDNDLQVSCMLFDSRSTEIVSACSRAPFNSIEYFFVSSIDADRFFIDPDLGQIFVRRNLVGEAANQYNLTVAARDRATPSLTSQSIPVIINVVRNNNPPVFINEPYTATLQSSLNFGSQVTIVTATDADATAPFGEVSYSIIGDDSAVTFFSINSVTGRITVAQGFGSDSSAEYRIRVLAQDGGAPSKSDTTVVVVSVTRNLFPPEFQQTQLSASITENQAIGDPFTAVSCGDRDVAVSCCTLWYRIEKPPNNEVEYLLSGTDKVLQFFQVGRSSGQLSLLQPLYLDADDTLGYTLVVTCRDLGNPPLTAGNTATVTVGVSRNLNAPEFLNTPYNRTISSNTGSGTSIFQVSVLDRDSVSPYNQVSLQVIGDDSAPTFFTLGNDRIIRVSNVADLNANTLSFYRLRIVARDGGTPTLSAQTTVDINVRRNLFTPRFTTDLVIRLNIAETTAIGTSITQVQATDDDEFSPNNEVNYAAVGDGDAPDYFFVNPLTGEITLLQPILSIPFSGFVLRVEARDKGTPSLFALATVEIGILDSETLQFVQQNYATSISENLGVGQGVIRVVAQPGKCCKFISLTLTYFFLLSSQPDVTYKLTGLSDGPDYFNISETTGNIFVRTDLRTDLNRKAFYLVSKDFVALEYNNIVSHKNKILQEKETSLSIHRTKLVILCVMDCFSQLRVEASKLFSTGLKTAVSQVNITVIRNENPPVFNPDFYVTEVAESLSLGSAVVQLTATDRDVQDDLQYELVEEAGVTDFFYLAPNTGLISLKRLLEGQTTPQYEFQVRVTDSFVNPKFDLANVRVNVRRDVFAPVFVNTPYSTGVAYNTPVGTSIYRATAQDQDLEGFIIYEIIGYFAAPGYFNINPSTGDITVRALLNNDVSTNYLLGLRAYDSERPGQVATTNVTILVNRNPTAPVITNLLDSRRIPETFTLGIDILTVEATDADGNNVVYEIVNSDPADGTDFFFLNAESGKLSAARPLTETSTNTFTFTVAAFDDGIPSRRSVANAQITINIDRNQFNPVFFNTPYSVTIQESEGVGNSIIQVTARDDDQFGTAFSNVTYSLIGDDTMPSYFSLNIVSGAISVRRPLTSDSATGYQGRVVARDGGSPARSATAVVSITVIRNLFDPEFVRPSYEETILETRVIGSSILQVQATDSDSRSPFNTVRYEIQDVNNFNRNYFQVDSTTGVISIRAPLTGDLNRRSSYTFSVLARDIGDPVRVSPVPASVRINVQRNLNAPEFLNEPYSTSINFNAPPGSSVYTVSTRDVDSVVRVLAKDGGTPSLTATAVVNLFVARNLQDPEFLQQNYTFTIFETQSLGVSFSQINARDPDVTSPNNALSFSLIDDDFTREFFAVDEDNGFFFVKKSLALTSLNSFNGVVALQDNGVPPRLAARRAFVTINIIRNDFAPEFTSPSCDGDLSQNLGVGTSVTSVQATDADGTSGQFGQVIYDIIGDDSAPVYFNINQVTGVVTIATNLVQENIDTYQLRIRARDNGVPFKFSTKVCRLTITRNFQPPRFTEQTYSTAVLETVPLGDVLLAVTATDNDPLPPNNIVRYEITADAEDQACFLLNEITGQLLLRRSLLYDPCRASFFSMRVIARDQGLPQLSSFESNVTVTVFRNLQPPQFINTPYGVTLPEDEVQGRLVFTVTAIDNDNRDPFNVVSYSIIGDDSAPSVFNITSSSGQIRLTRSILLESETSYKIRVLAKDGGSPSLTATATVSVGVQRNLFSPTFTQLVYEETVLETQSLGVAIVTVSATDEDTKSPYNIVRYELAGTTNVQDFFAINSIDGTISARQSLIGLVGSNTYTFTVRAYDLGIPERQSLQFATVRINVIRNSNCPVFSNLPSTVNISQTLGSNVNIFNVTASDADPPGPYSTLTYSIIGDDNGPVYFRINRNTGEVFTQANLFTDNSASYRLRISATDQGGVQACDVNSILTIVVRRNEFAPVWTDQDLLYESTILETRSVLNPILRVQATDADVSFIFQNPNNVVNYAIPTGLNNIQNLFTINQITGDIFLRSSLIGSTQDRYEFQVSVFDNGNPTLFGPQATVVVNVIRNQNPPIFINEPYEAQLAQNAFIGVSVAQVTATDADTRAPYNSVIYDIIGDDSAPSYFSINSASGVISLAQSIAADPTDKYTIRVRAQDGGNPILSDITKVEVTVDRNLFSPLFRDTSYANQILETQAVGSAVGIRVEATDSDTTSPNNDVRYSLIGDTLDEFYFAIDPISGVITVKRSLADELNRNVSIFQFQALATDLGTPQRQSSPVDVTISVLRNQFPPEFINEPYNRVIQQNELGGSSVYQTTAIDRDTTSPFNSLTYELIGDGNTPAFFQVNTATGLLSLRINADIASDTGSIYVARVLAKDGGVPSRTATSTVSVNVIRNLFPPIYNNSQILQREIPETTTVGSFIARLFAFDADTTAPNNEVVYSIVGDDRASEFFFVNPNTGEITLLKSVQDVNINLFRIRVLAQDGGSPSRSDQTYVEVTVRRETGVLSFTLSSYTVQISENTNVNDFIVTTGAQPGNPTYRVLGFSPAPSYFGINGNSGVITLRSDLRQDPARLTFYQLLVEAQADTGLSIQTATAVVNITVLRNENGPVFTSVNYATSIQDTIPIGTFLVKVVASDADGDIIDYSIIDTVDTIYSDFVFLNPRTGDISTKISLLNTDLLRFQVRASDQRIPERTSISNVTISVRHDVFAPVFLNDPYFGSVAESSFNGTSVSRATATDQDLVGSLQYEVLPVGVAPAFFTINRNNGVVTLFDRSALLVDRATSYALSIIVYDSVYPNNRDTAQVTINVIRNPSGPAFSLPQYVTTIPDTFELGQSVLQVTAVDSDGDVVKYELVGDARALEYYYLNPDTGFISLKKPLTEGVQISDQLNLRARDQGVPEQFDVSVAIINIIRDQQLPRFTQLPYRVTVQRTVPVNSTVLRARAEDLDLQGEIRFGVIGNYPAPTFFDINEVTGNVIVTQTLGLDSVKTDTYFLSLIAFDSAYPSVQATATATISVNLNPNPPVFFPVSYERVVSEDLQIGSSIVDVNATDLDPFDVIKYRLIGDVEDNEFFFLNSDTGFISLKSPLTLSGSNQFRFSVEASDQSNPERTATSNVIVTVVRDESPPFFINTPYSASTLETAALGTTFYRVTASDADLRGTIRYEVTGDFQAEFYFNVDSVSGSVFVQEDLKQDLATSYTLRVIAYDDASPNRVATATVPIFVTRNPNAPTFVNGPYSTVIPETYNLGNLVIQVTGTDRDGDDLRYSLLSTGSLNSDKALDYFYIIEQTGAISLKRPLTDDVDQDTSFNFIVQVRDQRVNEKTADASVTVSVIRNRFLPNFVELPYRFGLSENTLVGSLVYEVTAVDQDLVVSDD</sequence>
<feature type="domain" description="Cadherin" evidence="6">
    <location>
        <begin position="1973"/>
        <end position="2100"/>
    </location>
</feature>
<evidence type="ECO:0000256" key="3">
    <source>
        <dbReference type="ARBA" id="ARBA00022837"/>
    </source>
</evidence>
<feature type="domain" description="Cadherin" evidence="6">
    <location>
        <begin position="2813"/>
        <end position="2915"/>
    </location>
</feature>
<feature type="domain" description="Cadherin" evidence="6">
    <location>
        <begin position="3517"/>
        <end position="3625"/>
    </location>
</feature>
<keyword evidence="4" id="KW-0472">Membrane</keyword>
<feature type="domain" description="Cadherin" evidence="6">
    <location>
        <begin position="821"/>
        <end position="930"/>
    </location>
</feature>
<dbReference type="SMART" id="SM00112">
    <property type="entry name" value="CA"/>
    <property type="match status" value="44"/>
</dbReference>
<feature type="domain" description="Cadherin" evidence="6">
    <location>
        <begin position="2710"/>
        <end position="2812"/>
    </location>
</feature>
<feature type="domain" description="Cadherin" evidence="6">
    <location>
        <begin position="4279"/>
        <end position="4386"/>
    </location>
</feature>
<feature type="domain" description="Cadherin" evidence="6">
    <location>
        <begin position="3302"/>
        <end position="3409"/>
    </location>
</feature>
<feature type="domain" description="Cadherin" evidence="6">
    <location>
        <begin position="1754"/>
        <end position="1866"/>
    </location>
</feature>
<evidence type="ECO:0000313" key="8">
    <source>
        <dbReference type="RefSeq" id="XP_035826841.1"/>
    </source>
</evidence>
<gene>
    <name evidence="8" type="primary">LOC101859258</name>
</gene>
<feature type="domain" description="Cadherin" evidence="6">
    <location>
        <begin position="2437"/>
        <end position="2541"/>
    </location>
</feature>
<feature type="domain" description="Cadherin" evidence="6">
    <location>
        <begin position="135"/>
        <end position="223"/>
    </location>
</feature>
<feature type="domain" description="Cadherin" evidence="6">
    <location>
        <begin position="3022"/>
        <end position="3128"/>
    </location>
</feature>
<feature type="domain" description="Cadherin" evidence="6">
    <location>
        <begin position="1649"/>
        <end position="1753"/>
    </location>
</feature>
<dbReference type="InterPro" id="IPR039808">
    <property type="entry name" value="Cadherin"/>
</dbReference>
<evidence type="ECO:0000259" key="6">
    <source>
        <dbReference type="PROSITE" id="PS50268"/>
    </source>
</evidence>
<feature type="domain" description="Cadherin" evidence="6">
    <location>
        <begin position="35"/>
        <end position="117"/>
    </location>
</feature>
<evidence type="ECO:0000256" key="4">
    <source>
        <dbReference type="ARBA" id="ARBA00023136"/>
    </source>
</evidence>
<feature type="domain" description="Cadherin" evidence="6">
    <location>
        <begin position="715"/>
        <end position="820"/>
    </location>
</feature>
<dbReference type="Gene3D" id="2.60.40.60">
    <property type="entry name" value="Cadherins"/>
    <property type="match status" value="46"/>
</dbReference>
<feature type="domain" description="Cadherin" evidence="6">
    <location>
        <begin position="502"/>
        <end position="606"/>
    </location>
</feature>
<accession>A0ABM1VWP9</accession>
<organism evidence="7 8">
    <name type="scientific">Aplysia californica</name>
    <name type="common">California sea hare</name>
    <dbReference type="NCBI Taxonomy" id="6500"/>
    <lineage>
        <taxon>Eukaryota</taxon>
        <taxon>Metazoa</taxon>
        <taxon>Spiralia</taxon>
        <taxon>Lophotrochozoa</taxon>
        <taxon>Mollusca</taxon>
        <taxon>Gastropoda</taxon>
        <taxon>Heterobranchia</taxon>
        <taxon>Euthyneura</taxon>
        <taxon>Tectipleura</taxon>
        <taxon>Aplysiida</taxon>
        <taxon>Aplysioidea</taxon>
        <taxon>Aplysiidae</taxon>
        <taxon>Aplysia</taxon>
    </lineage>
</organism>
<feature type="domain" description="Cadherin" evidence="6">
    <location>
        <begin position="1386"/>
        <end position="1541"/>
    </location>
</feature>
<dbReference type="PANTHER" id="PTHR24027:SF438">
    <property type="entry name" value="CADHERIN 23"/>
    <property type="match status" value="1"/>
</dbReference>
<evidence type="ECO:0000256" key="5">
    <source>
        <dbReference type="PROSITE-ProRule" id="PRU00043"/>
    </source>
</evidence>
<feature type="domain" description="Cadherin" evidence="6">
    <location>
        <begin position="4698"/>
        <end position="4802"/>
    </location>
</feature>
<keyword evidence="7" id="KW-1185">Reference proteome</keyword>
<feature type="domain" description="Cadherin" evidence="6">
    <location>
        <begin position="1867"/>
        <end position="1972"/>
    </location>
</feature>
<dbReference type="PANTHER" id="PTHR24027">
    <property type="entry name" value="CADHERIN-23"/>
    <property type="match status" value="1"/>
</dbReference>
<protein>
    <submittedName>
        <fullName evidence="8">Protocadherin Fat 4</fullName>
    </submittedName>
</protein>
<feature type="domain" description="Cadherin" evidence="6">
    <location>
        <begin position="391"/>
        <end position="501"/>
    </location>
</feature>
<feature type="domain" description="Cadherin" evidence="6">
    <location>
        <begin position="2329"/>
        <end position="2435"/>
    </location>
</feature>
<feature type="domain" description="Cadherin" evidence="6">
    <location>
        <begin position="5113"/>
        <end position="5215"/>
    </location>
</feature>
<feature type="domain" description="Cadherin" evidence="6">
    <location>
        <begin position="3129"/>
        <end position="3239"/>
    </location>
</feature>
<feature type="domain" description="Cadherin" evidence="6">
    <location>
        <begin position="1314"/>
        <end position="1385"/>
    </location>
</feature>
<feature type="domain" description="Cadherin" evidence="6">
    <location>
        <begin position="607"/>
        <end position="714"/>
    </location>
</feature>
<evidence type="ECO:0000256" key="2">
    <source>
        <dbReference type="ARBA" id="ARBA00022737"/>
    </source>
</evidence>
<feature type="domain" description="Cadherin" evidence="6">
    <location>
        <begin position="3841"/>
        <end position="3947"/>
    </location>
</feature>
<dbReference type="InterPro" id="IPR002126">
    <property type="entry name" value="Cadherin-like_dom"/>
</dbReference>
<dbReference type="Pfam" id="PF00028">
    <property type="entry name" value="Cadherin"/>
    <property type="match status" value="36"/>
</dbReference>
<dbReference type="GeneID" id="101859258"/>
<feature type="domain" description="Cadherin" evidence="6">
    <location>
        <begin position="4596"/>
        <end position="4697"/>
    </location>
</feature>
<dbReference type="PROSITE" id="PS50268">
    <property type="entry name" value="CADHERIN_2"/>
    <property type="match status" value="45"/>
</dbReference>
<feature type="domain" description="Cadherin" evidence="6">
    <location>
        <begin position="2207"/>
        <end position="2328"/>
    </location>
</feature>
<feature type="domain" description="Cadherin" evidence="6">
    <location>
        <begin position="224"/>
        <end position="314"/>
    </location>
</feature>
<feature type="domain" description="Cadherin" evidence="6">
    <location>
        <begin position="4062"/>
        <end position="4167"/>
    </location>
</feature>
<feature type="domain" description="Cadherin" evidence="6">
    <location>
        <begin position="4168"/>
        <end position="4278"/>
    </location>
</feature>
<proteinExistence type="predicted"/>
<dbReference type="RefSeq" id="XP_035826841.1">
    <property type="nucleotide sequence ID" value="XM_035970948.1"/>
</dbReference>
<feature type="domain" description="Cadherin" evidence="6">
    <location>
        <begin position="1102"/>
        <end position="1215"/>
    </location>
</feature>
<comment type="subcellular location">
    <subcellularLocation>
        <location evidence="1">Membrane</location>
    </subcellularLocation>
</comment>
<feature type="domain" description="Cadherin" evidence="6">
    <location>
        <begin position="4905"/>
        <end position="5009"/>
    </location>
</feature>
<feature type="domain" description="Cadherin" evidence="6">
    <location>
        <begin position="5010"/>
        <end position="5112"/>
    </location>
</feature>
<keyword evidence="3 5" id="KW-0106">Calcium</keyword>